<name>U6KEP0_9EIME</name>
<dbReference type="EMBL" id="HG736090">
    <property type="protein sequence ID" value="CDJ36490.1"/>
    <property type="molecule type" value="Genomic_DNA"/>
</dbReference>
<gene>
    <name evidence="2" type="ORF">EMH_0087530</name>
</gene>
<reference evidence="2" key="2">
    <citation type="submission" date="2013-10" db="EMBL/GenBank/DDBJ databases">
        <authorList>
            <person name="Aslett M."/>
        </authorList>
    </citation>
    <scope>NUCLEOTIDE SEQUENCE [LARGE SCALE GENOMIC DNA]</scope>
    <source>
        <strain evidence="2">Houghton</strain>
    </source>
</reference>
<feature type="chain" id="PRO_5004671528" evidence="1">
    <location>
        <begin position="24"/>
        <end position="179"/>
    </location>
</feature>
<dbReference type="VEuPathDB" id="ToxoDB:EMH_0087530"/>
<dbReference type="AlphaFoldDB" id="U6KEP0"/>
<dbReference type="RefSeq" id="XP_037878778.1">
    <property type="nucleotide sequence ID" value="XM_038022924.1"/>
</dbReference>
<accession>U6KEP0</accession>
<sequence>MVGKCLFFAIIVLICCCLGKLAALYSLSSASAFRRFGQPARPLFIKFAGCSKPPFFPQVSIVTYRQHVLKTLMQVFRLRHPNDAIGGPEVMAACAQAAALLDAYRSLRSAYLDYHMQHDPHAGMSEDSAAWMAGRFNLMLQEDQAVANDKNVRKGLKWCIDSSTAENVICGETLGQLLV</sequence>
<dbReference type="Proteomes" id="UP000030744">
    <property type="component" value="Unassembled WGS sequence"/>
</dbReference>
<proteinExistence type="predicted"/>
<evidence type="ECO:0000256" key="1">
    <source>
        <dbReference type="SAM" id="SignalP"/>
    </source>
</evidence>
<dbReference type="GeneID" id="60404456"/>
<keyword evidence="3" id="KW-1185">Reference proteome</keyword>
<keyword evidence="1" id="KW-0732">Signal</keyword>
<organism evidence="2 3">
    <name type="scientific">Eimeria mitis</name>
    <dbReference type="NCBI Taxonomy" id="44415"/>
    <lineage>
        <taxon>Eukaryota</taxon>
        <taxon>Sar</taxon>
        <taxon>Alveolata</taxon>
        <taxon>Apicomplexa</taxon>
        <taxon>Conoidasida</taxon>
        <taxon>Coccidia</taxon>
        <taxon>Eucoccidiorida</taxon>
        <taxon>Eimeriorina</taxon>
        <taxon>Eimeriidae</taxon>
        <taxon>Eimeria</taxon>
    </lineage>
</organism>
<evidence type="ECO:0000313" key="2">
    <source>
        <dbReference type="EMBL" id="CDJ36490.1"/>
    </source>
</evidence>
<evidence type="ECO:0000313" key="3">
    <source>
        <dbReference type="Proteomes" id="UP000030744"/>
    </source>
</evidence>
<reference evidence="2" key="1">
    <citation type="submission" date="2013-10" db="EMBL/GenBank/DDBJ databases">
        <title>Genomic analysis of the causative agents of coccidiosis in chickens.</title>
        <authorList>
            <person name="Reid A.J."/>
            <person name="Blake D."/>
            <person name="Billington K."/>
            <person name="Browne H."/>
            <person name="Dunn M."/>
            <person name="Hung S."/>
            <person name="Kawahara F."/>
            <person name="Miranda-Saavedra D."/>
            <person name="Mourier T."/>
            <person name="Nagra H."/>
            <person name="Otto T.D."/>
            <person name="Rawlings N."/>
            <person name="Sanchez A."/>
            <person name="Sanders M."/>
            <person name="Subramaniam C."/>
            <person name="Tay Y."/>
            <person name="Dear P."/>
            <person name="Doerig C."/>
            <person name="Gruber A."/>
            <person name="Parkinson J."/>
            <person name="Shirley M."/>
            <person name="Wan K.L."/>
            <person name="Berriman M."/>
            <person name="Tomley F."/>
            <person name="Pain A."/>
        </authorList>
    </citation>
    <scope>NUCLEOTIDE SEQUENCE [LARGE SCALE GENOMIC DNA]</scope>
    <source>
        <strain evidence="2">Houghton</strain>
    </source>
</reference>
<protein>
    <submittedName>
        <fullName evidence="2">Uncharacterized protein</fullName>
    </submittedName>
</protein>
<feature type="signal peptide" evidence="1">
    <location>
        <begin position="1"/>
        <end position="23"/>
    </location>
</feature>